<dbReference type="InterPro" id="IPR019430">
    <property type="entry name" value="7TM_GPCR_serpentine_rcpt_Srx"/>
</dbReference>
<keyword evidence="1" id="KW-0472">Membrane</keyword>
<organism evidence="5">
    <name type="scientific">Haemonchus placei</name>
    <name type="common">Barber's pole worm</name>
    <dbReference type="NCBI Taxonomy" id="6290"/>
    <lineage>
        <taxon>Eukaryota</taxon>
        <taxon>Metazoa</taxon>
        <taxon>Ecdysozoa</taxon>
        <taxon>Nematoda</taxon>
        <taxon>Chromadorea</taxon>
        <taxon>Rhabditida</taxon>
        <taxon>Rhabditina</taxon>
        <taxon>Rhabditomorpha</taxon>
        <taxon>Strongyloidea</taxon>
        <taxon>Trichostrongylidae</taxon>
        <taxon>Haemonchus</taxon>
    </lineage>
</organism>
<feature type="transmembrane region" description="Helical" evidence="1">
    <location>
        <begin position="106"/>
        <end position="126"/>
    </location>
</feature>
<name>A0A0N4X7E7_HAEPC</name>
<keyword evidence="4" id="KW-1185">Reference proteome</keyword>
<dbReference type="PANTHER" id="PTHR23017:SF3">
    <property type="entry name" value="G-PROTEIN COUPLED RECEPTORS FAMILY 1 PROFILE DOMAIN-CONTAINING PROTEIN"/>
    <property type="match status" value="1"/>
</dbReference>
<evidence type="ECO:0000256" key="1">
    <source>
        <dbReference type="SAM" id="Phobius"/>
    </source>
</evidence>
<evidence type="ECO:0000313" key="5">
    <source>
        <dbReference type="WBParaSite" id="HPLM_0002028901-mRNA-1"/>
    </source>
</evidence>
<feature type="transmembrane region" description="Helical" evidence="1">
    <location>
        <begin position="20"/>
        <end position="42"/>
    </location>
</feature>
<feature type="domain" description="7TM GPCR serpentine receptor class x (Srx)" evidence="2">
    <location>
        <begin position="33"/>
        <end position="136"/>
    </location>
</feature>
<evidence type="ECO:0000313" key="4">
    <source>
        <dbReference type="Proteomes" id="UP000268014"/>
    </source>
</evidence>
<dbReference type="WBParaSite" id="HPLM_0002028901-mRNA-1">
    <property type="protein sequence ID" value="HPLM_0002028901-mRNA-1"/>
    <property type="gene ID" value="HPLM_0002028901"/>
</dbReference>
<evidence type="ECO:0000313" key="3">
    <source>
        <dbReference type="EMBL" id="VDO82682.1"/>
    </source>
</evidence>
<reference evidence="5" key="1">
    <citation type="submission" date="2017-02" db="UniProtKB">
        <authorList>
            <consortium name="WormBaseParasite"/>
        </authorList>
    </citation>
    <scope>IDENTIFICATION</scope>
</reference>
<protein>
    <submittedName>
        <fullName evidence="5">7TM_GPCR_Srx domain-containing protein</fullName>
    </submittedName>
</protein>
<dbReference type="CDD" id="cd00637">
    <property type="entry name" value="7tm_classA_rhodopsin-like"/>
    <property type="match status" value="1"/>
</dbReference>
<dbReference type="AlphaFoldDB" id="A0A0N4X7E7"/>
<reference evidence="3 4" key="2">
    <citation type="submission" date="2018-11" db="EMBL/GenBank/DDBJ databases">
        <authorList>
            <consortium name="Pathogen Informatics"/>
        </authorList>
    </citation>
    <scope>NUCLEOTIDE SEQUENCE [LARGE SCALE GENOMIC DNA]</scope>
    <source>
        <strain evidence="3 4">MHpl1</strain>
    </source>
</reference>
<feature type="transmembrane region" description="Helical" evidence="1">
    <location>
        <begin position="49"/>
        <end position="66"/>
    </location>
</feature>
<dbReference type="EMBL" id="UZAF01022041">
    <property type="protein sequence ID" value="VDO82682.1"/>
    <property type="molecule type" value="Genomic_DNA"/>
</dbReference>
<dbReference type="SUPFAM" id="SSF81321">
    <property type="entry name" value="Family A G protein-coupled receptor-like"/>
    <property type="match status" value="1"/>
</dbReference>
<dbReference type="OrthoDB" id="5871655at2759"/>
<dbReference type="Gene3D" id="1.20.1070.10">
    <property type="entry name" value="Rhodopsin 7-helix transmembrane proteins"/>
    <property type="match status" value="1"/>
</dbReference>
<sequence>MVRHQSFKNAFGRLAACYTFSNSGILFIFMVCRFIAITFPIYYRKMFTLHASNVIIAFFATASFLYSSPRVFFSDGCDFFYIHSPPGWTYNMTPCTEFLALYVDYYYNYFIFFVSLALDIITILQLRSMRRHIKTKRTELLLNIQVDQVRRHGVDQDEKPLLTAPLFKAGEKLFSGTCDSKSVGCIRDLVNTHLAMNADLFEGVTTSIRHMYVRIVPIQPALATFAPTTNIKEEEEVEAF</sequence>
<dbReference type="Proteomes" id="UP000268014">
    <property type="component" value="Unassembled WGS sequence"/>
</dbReference>
<keyword evidence="1" id="KW-1133">Transmembrane helix</keyword>
<dbReference type="Pfam" id="PF10328">
    <property type="entry name" value="7TM_GPCR_Srx"/>
    <property type="match status" value="1"/>
</dbReference>
<proteinExistence type="predicted"/>
<accession>A0A0N4X7E7</accession>
<evidence type="ECO:0000259" key="2">
    <source>
        <dbReference type="Pfam" id="PF10328"/>
    </source>
</evidence>
<dbReference type="PANTHER" id="PTHR23017">
    <property type="entry name" value="SERPENTINE RECEPTOR, CLASS X"/>
    <property type="match status" value="1"/>
</dbReference>
<gene>
    <name evidence="3" type="ORF">HPLM_LOCUS20281</name>
</gene>
<keyword evidence="1" id="KW-0812">Transmembrane</keyword>